<gene>
    <name evidence="2" type="ORF">H8B09_25745</name>
</gene>
<name>A0ABR8N4P8_9BACL</name>
<dbReference type="RefSeq" id="WP_191206491.1">
    <property type="nucleotide sequence ID" value="NZ_JACXZA010000008.1"/>
</dbReference>
<comment type="caution">
    <text evidence="2">The sequence shown here is derived from an EMBL/GenBank/DDBJ whole genome shotgun (WGS) entry which is preliminary data.</text>
</comment>
<keyword evidence="1" id="KW-0812">Transmembrane</keyword>
<evidence type="ECO:0000313" key="3">
    <source>
        <dbReference type="Proteomes" id="UP000609346"/>
    </source>
</evidence>
<keyword evidence="1" id="KW-1133">Transmembrane helix</keyword>
<protein>
    <submittedName>
        <fullName evidence="2">Uncharacterized protein</fullName>
    </submittedName>
</protein>
<accession>A0ABR8N4P8</accession>
<feature type="transmembrane region" description="Helical" evidence="1">
    <location>
        <begin position="6"/>
        <end position="25"/>
    </location>
</feature>
<evidence type="ECO:0000313" key="2">
    <source>
        <dbReference type="EMBL" id="MBD3922185.1"/>
    </source>
</evidence>
<keyword evidence="3" id="KW-1185">Reference proteome</keyword>
<reference evidence="2 3" key="1">
    <citation type="submission" date="2020-09" db="EMBL/GenBank/DDBJ databases">
        <title>Paenibacillus sp. strain PR3 16S rRNA gene Genome sequencing and assembly.</title>
        <authorList>
            <person name="Kim J."/>
        </authorList>
    </citation>
    <scope>NUCLEOTIDE SEQUENCE [LARGE SCALE GENOMIC DNA]</scope>
    <source>
        <strain evidence="2 3">PR3</strain>
    </source>
</reference>
<organism evidence="2 3">
    <name type="scientific">Paenibacillus terricola</name>
    <dbReference type="NCBI Taxonomy" id="2763503"/>
    <lineage>
        <taxon>Bacteria</taxon>
        <taxon>Bacillati</taxon>
        <taxon>Bacillota</taxon>
        <taxon>Bacilli</taxon>
        <taxon>Bacillales</taxon>
        <taxon>Paenibacillaceae</taxon>
        <taxon>Paenibacillus</taxon>
    </lineage>
</organism>
<keyword evidence="1" id="KW-0472">Membrane</keyword>
<dbReference type="EMBL" id="JACXZA010000008">
    <property type="protein sequence ID" value="MBD3922185.1"/>
    <property type="molecule type" value="Genomic_DNA"/>
</dbReference>
<evidence type="ECO:0000256" key="1">
    <source>
        <dbReference type="SAM" id="Phobius"/>
    </source>
</evidence>
<sequence length="172" mass="19409">MNSIRVRITVFVAASLFIAALYWGISSVHYQETYKHLNRNLNAAGIQIYQPEDEVVALLGDGEYMPGMGGHGRDYKEHGIRVNIPDDPSSSMYNRVSDVECYGTDCSVYGIKNGDEIADAVAVLLDQKYTKLVDHQGYTYENGEYFIILHGDQKVDSIIVRFQDPALMDRNY</sequence>
<proteinExistence type="predicted"/>
<dbReference type="Proteomes" id="UP000609346">
    <property type="component" value="Unassembled WGS sequence"/>
</dbReference>